<evidence type="ECO:0000256" key="2">
    <source>
        <dbReference type="ARBA" id="ARBA00023043"/>
    </source>
</evidence>
<sequence>MCNKSFQAMGCLTTHLVRHTAVTPMSQADGSCELETQVQKLESKLGELCTQFKTLREDVSQLKSGRLAAIQSDPVVEKVPEKWRVSSPTYLSPQEDPPTTPTPSSKGSLFKANANTEAEIKDQVANECAFDVAKRKGLNKLLESLHSAKLTESNPLSNAIFNNDFDSCITLLKHNLCDREEAQNIRPDILCYVLKHIQQRDAILTSDIEIITELCRLGMDVNRCQCCSKSRMELVMNIGSYQLAEICCEYGAKVTHDNLITAIKGQHIKIIELIKHGAPLNTLDSQRNLMYEGSAIFIAMQNSPMIARLLLNLGATLDFHYSVNRALNSKNINVLKFLIQDCLIVETLEKSETYFQIVESGETEKIQLMLDGGLNVDKVFENKTLLMTAIDTEIIKVLLNRGASVNYKTQTTALINWLSCEKTREIQRTYPNMSKQKLEQKILLTIDLFLKHGAHVNATDVFGSTALIKSSQSNFSFEVLKRFFGKGCG</sequence>
<dbReference type="GO" id="GO:0005634">
    <property type="term" value="C:nucleus"/>
    <property type="evidence" value="ECO:0007669"/>
    <property type="project" value="TreeGrafter"/>
</dbReference>
<evidence type="ECO:0000313" key="4">
    <source>
        <dbReference type="EMBL" id="KAK0051463.1"/>
    </source>
</evidence>
<dbReference type="EMBL" id="JASAOG010000103">
    <property type="protein sequence ID" value="KAK0051463.1"/>
    <property type="molecule type" value="Genomic_DNA"/>
</dbReference>
<dbReference type="Proteomes" id="UP001233172">
    <property type="component" value="Unassembled WGS sequence"/>
</dbReference>
<evidence type="ECO:0000256" key="1">
    <source>
        <dbReference type="ARBA" id="ARBA00022737"/>
    </source>
</evidence>
<comment type="caution">
    <text evidence="4">The sequence shown here is derived from an EMBL/GenBank/DDBJ whole genome shotgun (WGS) entry which is preliminary data.</text>
</comment>
<dbReference type="PANTHER" id="PTHR24193:SF121">
    <property type="entry name" value="ADA2A-CONTAINING COMPLEX COMPONENT 3, ISOFORM D"/>
    <property type="match status" value="1"/>
</dbReference>
<dbReference type="Gene3D" id="1.25.40.20">
    <property type="entry name" value="Ankyrin repeat-containing domain"/>
    <property type="match status" value="2"/>
</dbReference>
<evidence type="ECO:0000256" key="3">
    <source>
        <dbReference type="SAM" id="MobiDB-lite"/>
    </source>
</evidence>
<reference evidence="4" key="1">
    <citation type="journal article" date="2023" name="PLoS Negl. Trop. Dis.">
        <title>A genome sequence for Biomphalaria pfeifferi, the major vector snail for the human-infecting parasite Schistosoma mansoni.</title>
        <authorList>
            <person name="Bu L."/>
            <person name="Lu L."/>
            <person name="Laidemitt M.R."/>
            <person name="Zhang S.M."/>
            <person name="Mutuku M."/>
            <person name="Mkoji G."/>
            <person name="Steinauer M."/>
            <person name="Loker E.S."/>
        </authorList>
    </citation>
    <scope>NUCLEOTIDE SEQUENCE</scope>
    <source>
        <strain evidence="4">KasaAsao</strain>
    </source>
</reference>
<keyword evidence="1" id="KW-0677">Repeat</keyword>
<reference evidence="4" key="2">
    <citation type="submission" date="2023-04" db="EMBL/GenBank/DDBJ databases">
        <authorList>
            <person name="Bu L."/>
            <person name="Lu L."/>
            <person name="Laidemitt M.R."/>
            <person name="Zhang S.M."/>
            <person name="Mutuku M."/>
            <person name="Mkoji G."/>
            <person name="Steinauer M."/>
            <person name="Loker E.S."/>
        </authorList>
    </citation>
    <scope>NUCLEOTIDE SEQUENCE</scope>
    <source>
        <strain evidence="4">KasaAsao</strain>
        <tissue evidence="4">Whole Snail</tissue>
    </source>
</reference>
<keyword evidence="5" id="KW-1185">Reference proteome</keyword>
<feature type="region of interest" description="Disordered" evidence="3">
    <location>
        <begin position="87"/>
        <end position="109"/>
    </location>
</feature>
<keyword evidence="2" id="KW-0040">ANK repeat</keyword>
<protein>
    <submittedName>
        <fullName evidence="4">Ankyrin repeat and KH domain-containing protein 1</fullName>
    </submittedName>
</protein>
<accession>A0AAD8BBE6</accession>
<proteinExistence type="predicted"/>
<gene>
    <name evidence="4" type="ORF">Bpfe_019042</name>
</gene>
<dbReference type="GO" id="GO:0000976">
    <property type="term" value="F:transcription cis-regulatory region binding"/>
    <property type="evidence" value="ECO:0007669"/>
    <property type="project" value="TreeGrafter"/>
</dbReference>
<evidence type="ECO:0000313" key="5">
    <source>
        <dbReference type="Proteomes" id="UP001233172"/>
    </source>
</evidence>
<dbReference type="InterPro" id="IPR036770">
    <property type="entry name" value="Ankyrin_rpt-contain_sf"/>
</dbReference>
<dbReference type="GO" id="GO:0045944">
    <property type="term" value="P:positive regulation of transcription by RNA polymerase II"/>
    <property type="evidence" value="ECO:0007669"/>
    <property type="project" value="TreeGrafter"/>
</dbReference>
<dbReference type="SUPFAM" id="SSF48403">
    <property type="entry name" value="Ankyrin repeat"/>
    <property type="match status" value="1"/>
</dbReference>
<organism evidence="4 5">
    <name type="scientific">Biomphalaria pfeifferi</name>
    <name type="common">Bloodfluke planorb</name>
    <name type="synonym">Freshwater snail</name>
    <dbReference type="NCBI Taxonomy" id="112525"/>
    <lineage>
        <taxon>Eukaryota</taxon>
        <taxon>Metazoa</taxon>
        <taxon>Spiralia</taxon>
        <taxon>Lophotrochozoa</taxon>
        <taxon>Mollusca</taxon>
        <taxon>Gastropoda</taxon>
        <taxon>Heterobranchia</taxon>
        <taxon>Euthyneura</taxon>
        <taxon>Panpulmonata</taxon>
        <taxon>Hygrophila</taxon>
        <taxon>Lymnaeoidea</taxon>
        <taxon>Planorbidae</taxon>
        <taxon>Biomphalaria</taxon>
    </lineage>
</organism>
<dbReference type="AlphaFoldDB" id="A0AAD8BBE6"/>
<name>A0AAD8BBE6_BIOPF</name>
<dbReference type="PANTHER" id="PTHR24193">
    <property type="entry name" value="ANKYRIN REPEAT PROTEIN"/>
    <property type="match status" value="1"/>
</dbReference>
<dbReference type="InterPro" id="IPR050663">
    <property type="entry name" value="Ankyrin-SOCS_Box"/>
</dbReference>